<accession>A0ABR6JI21</accession>
<dbReference type="Proteomes" id="UP000554726">
    <property type="component" value="Unassembled WGS sequence"/>
</dbReference>
<reference evidence="1 2" key="1">
    <citation type="submission" date="2020-08" db="EMBL/GenBank/DDBJ databases">
        <title>Studying the diversity of plant-associated saprophytic bacteria and their role in host health and plant-pathogen interactions.</title>
        <authorList>
            <person name="Potnis N."/>
        </authorList>
    </citation>
    <scope>NUCLEOTIDE SEQUENCE [LARGE SCALE GENOMIC DNA]</scope>
    <source>
        <strain evidence="1 2">F16</strain>
    </source>
</reference>
<evidence type="ECO:0008006" key="3">
    <source>
        <dbReference type="Google" id="ProtNLM"/>
    </source>
</evidence>
<evidence type="ECO:0000313" key="1">
    <source>
        <dbReference type="EMBL" id="MBB4591842.1"/>
    </source>
</evidence>
<proteinExistence type="predicted"/>
<dbReference type="EMBL" id="JACHNS010000001">
    <property type="protein sequence ID" value="MBB4591842.1"/>
    <property type="molecule type" value="Genomic_DNA"/>
</dbReference>
<gene>
    <name evidence="1" type="ORF">FHR60_000465</name>
</gene>
<organism evidence="1 2">
    <name type="scientific">Xanthomonas cannabis</name>
    <dbReference type="NCBI Taxonomy" id="1885674"/>
    <lineage>
        <taxon>Bacteria</taxon>
        <taxon>Pseudomonadati</taxon>
        <taxon>Pseudomonadota</taxon>
        <taxon>Gammaproteobacteria</taxon>
        <taxon>Lysobacterales</taxon>
        <taxon>Lysobacteraceae</taxon>
        <taxon>Xanthomonas</taxon>
    </lineage>
</organism>
<keyword evidence="2" id="KW-1185">Reference proteome</keyword>
<name>A0ABR6JI21_9XANT</name>
<evidence type="ECO:0000313" key="2">
    <source>
        <dbReference type="Proteomes" id="UP000554726"/>
    </source>
</evidence>
<protein>
    <recommendedName>
        <fullName evidence="3">Transcriptional regulator</fullName>
    </recommendedName>
</protein>
<comment type="caution">
    <text evidence="1">The sequence shown here is derived from an EMBL/GenBank/DDBJ whole genome shotgun (WGS) entry which is preliminary data.</text>
</comment>
<sequence>MHRIRAPRRPASIDTNVVQLGLRLKGGVSQ</sequence>